<feature type="transmembrane region" description="Helical" evidence="1">
    <location>
        <begin position="204"/>
        <end position="225"/>
    </location>
</feature>
<comment type="caution">
    <text evidence="2">The sequence shown here is derived from an EMBL/GenBank/DDBJ whole genome shotgun (WGS) entry which is preliminary data.</text>
</comment>
<keyword evidence="1" id="KW-0472">Membrane</keyword>
<dbReference type="InterPro" id="IPR038770">
    <property type="entry name" value="Na+/solute_symporter_sf"/>
</dbReference>
<dbReference type="Pfam" id="PF13593">
    <property type="entry name" value="SBF_like"/>
    <property type="match status" value="1"/>
</dbReference>
<feature type="transmembrane region" description="Helical" evidence="1">
    <location>
        <begin position="99"/>
        <end position="121"/>
    </location>
</feature>
<evidence type="ECO:0000313" key="3">
    <source>
        <dbReference type="Proteomes" id="UP000570166"/>
    </source>
</evidence>
<accession>A0A838L7N5</accession>
<feature type="transmembrane region" description="Helical" evidence="1">
    <location>
        <begin position="128"/>
        <end position="154"/>
    </location>
</feature>
<reference evidence="2 3" key="1">
    <citation type="submission" date="2020-07" db="EMBL/GenBank/DDBJ databases">
        <authorList>
            <person name="Sun Q."/>
        </authorList>
    </citation>
    <scope>NUCLEOTIDE SEQUENCE [LARGE SCALE GENOMIC DNA]</scope>
    <source>
        <strain evidence="2 3">CGMCC 1.13654</strain>
    </source>
</reference>
<organism evidence="2 3">
    <name type="scientific">Sphingomonas chungangi</name>
    <dbReference type="NCBI Taxonomy" id="2683589"/>
    <lineage>
        <taxon>Bacteria</taxon>
        <taxon>Pseudomonadati</taxon>
        <taxon>Pseudomonadota</taxon>
        <taxon>Alphaproteobacteria</taxon>
        <taxon>Sphingomonadales</taxon>
        <taxon>Sphingomonadaceae</taxon>
        <taxon>Sphingomonas</taxon>
    </lineage>
</organism>
<dbReference type="GO" id="GO:0005886">
    <property type="term" value="C:plasma membrane"/>
    <property type="evidence" value="ECO:0007669"/>
    <property type="project" value="TreeGrafter"/>
</dbReference>
<dbReference type="PANTHER" id="PTHR18640">
    <property type="entry name" value="SOLUTE CARRIER FAMILY 10 MEMBER 7"/>
    <property type="match status" value="1"/>
</dbReference>
<feature type="transmembrane region" description="Helical" evidence="1">
    <location>
        <begin position="231"/>
        <end position="253"/>
    </location>
</feature>
<dbReference type="PANTHER" id="PTHR18640:SF5">
    <property type="entry name" value="SODIUM_BILE ACID COTRANSPORTER 7"/>
    <property type="match status" value="1"/>
</dbReference>
<dbReference type="Gene3D" id="1.20.1530.20">
    <property type="match status" value="1"/>
</dbReference>
<dbReference type="EMBL" id="JACEIB010000006">
    <property type="protein sequence ID" value="MBA2934156.1"/>
    <property type="molecule type" value="Genomic_DNA"/>
</dbReference>
<dbReference type="AlphaFoldDB" id="A0A838L7N5"/>
<name>A0A838L7N5_9SPHN</name>
<dbReference type="InterPro" id="IPR016833">
    <property type="entry name" value="Put_Na-Bile_cotransptr"/>
</dbReference>
<feature type="transmembrane region" description="Helical" evidence="1">
    <location>
        <begin position="70"/>
        <end position="87"/>
    </location>
</feature>
<dbReference type="Proteomes" id="UP000570166">
    <property type="component" value="Unassembled WGS sequence"/>
</dbReference>
<proteinExistence type="predicted"/>
<keyword evidence="1" id="KW-0812">Transmembrane</keyword>
<feature type="transmembrane region" description="Helical" evidence="1">
    <location>
        <begin position="274"/>
        <end position="300"/>
    </location>
</feature>
<sequence>MKRLSALFDPFLLALIATVTAASLLPARGWGATVAGWAADGAILLLFFLHGAKLSRQAIVAGAAKWKLHLVVLATSFLFYPLLGLGAREVALHVAPAMAAGLLYLSLLPSTVQSSIAFVSIAGGDVPAAIGAASLSSIVGIVATPLLAQILMGAGGTSGAQALDSILKVGGQLLVPFVAGHLARPWIGGFVDRHKTLVGRVDRGSILFLVYTVFSAAVVEGLWHRTDVHDLVAALVIGLVMLAIVLGVTLWLPRAMGWAREDEIVWRFCGSKKSLVSGVPLAAAIFPAAQVGMLLLPVMLFHQAQLMVCSVLAKKYATQAKQG</sequence>
<evidence type="ECO:0000313" key="2">
    <source>
        <dbReference type="EMBL" id="MBA2934156.1"/>
    </source>
</evidence>
<gene>
    <name evidence="2" type="ORF">HZF05_08590</name>
</gene>
<keyword evidence="1" id="KW-1133">Transmembrane helix</keyword>
<evidence type="ECO:0000256" key="1">
    <source>
        <dbReference type="SAM" id="Phobius"/>
    </source>
</evidence>
<feature type="transmembrane region" description="Helical" evidence="1">
    <location>
        <begin position="166"/>
        <end position="183"/>
    </location>
</feature>
<protein>
    <submittedName>
        <fullName evidence="2">Bile acid:sodium symporter</fullName>
    </submittedName>
</protein>
<dbReference type="PIRSF" id="PIRSF026166">
    <property type="entry name" value="UCP026166"/>
    <property type="match status" value="1"/>
</dbReference>
<feature type="transmembrane region" description="Helical" evidence="1">
    <location>
        <begin position="31"/>
        <end position="49"/>
    </location>
</feature>
<keyword evidence="3" id="KW-1185">Reference proteome</keyword>